<dbReference type="FunFam" id="2.30.30.40:FF:000072">
    <property type="entry name" value="Unconventional Myosin IB"/>
    <property type="match status" value="1"/>
</dbReference>
<dbReference type="SUPFAM" id="SSF50044">
    <property type="entry name" value="SH3-domain"/>
    <property type="match status" value="3"/>
</dbReference>
<dbReference type="OrthoDB" id="5340910at2759"/>
<feature type="domain" description="SH3" evidence="7">
    <location>
        <begin position="288"/>
        <end position="349"/>
    </location>
</feature>
<accession>A0A3B5RB74</accession>
<dbReference type="CDD" id="cd12053">
    <property type="entry name" value="SH3_CD2AP_1"/>
    <property type="match status" value="1"/>
</dbReference>
<feature type="compositionally biased region" description="Basic and acidic residues" evidence="6">
    <location>
        <begin position="57"/>
        <end position="74"/>
    </location>
</feature>
<evidence type="ECO:0000256" key="2">
    <source>
        <dbReference type="ARBA" id="ARBA00023043"/>
    </source>
</evidence>
<dbReference type="CDD" id="cd12054">
    <property type="entry name" value="SH3_CD2AP_2"/>
    <property type="match status" value="1"/>
</dbReference>
<feature type="compositionally biased region" description="Pro residues" evidence="6">
    <location>
        <begin position="412"/>
        <end position="428"/>
    </location>
</feature>
<evidence type="ECO:0000256" key="6">
    <source>
        <dbReference type="SAM" id="MobiDB-lite"/>
    </source>
</evidence>
<comment type="function">
    <text evidence="3">Induces bone resorption, acting probably through a signaling cascade which results in the secretion of factor(s) enhancing osteoclast formation and activity.</text>
</comment>
<sequence length="671" mass="73996">MEVLAEYEYDALHDDELTLRPGDIIKNVRYIEEEGWMEGELNGRRGVFPDNFVKELKKDPKEVKETRNEPKEEPGQPQGRESSVANLVKRISVIGIPTGGFQPMPPAASKKPKRRQCKVLFDYQPVNEDELELKVGDVVDILEEVEEGWWSGSLNGKSGLFPSNFVKELEAAGEEAEANDTAADKPDGSGTEPPATPTSPQPDSGNGATHQPRRIIGVGFGNIFRDGPVKLRMQSNPSTEDRKVKDQEKDKAGPVQPVPSLPSAAKPAHPNMTDSQRVEVDGKHKAPSAKEFCKVKYAYEGKNEDELSLKEGELVHILSKDTGEPGWWRGEVGGRDGVFPNNFVTIVPEAEKEAPPPRGSLKSLAKPEVEEKLPRKPPPLASKPEPPAVERKSINFRPDERGDKHTPEPKLYKPPAPTPPKKPVPIPPKKPEKPVGPSLSIKHNGEVPSTRPKLDLEPPSIRPKSEFEAPSPRPKLDLEPVLTTKPKTQPGERGDKPADAEDLMSFDELSSASEKLSHLTTSRPKVTGRRLPGQFAGGQSPTKEVSAEKVFKVDEEESAKPKPTEHKKPSNQSPPLYRPGFAEPKPGPAATASLDVSISQNSRAHPELVEQSAQQDELKSQIKDLLLSVELLKAQQMKEITELRRDLDEERVKRVALQIEVENLKKAIQST</sequence>
<feature type="region of interest" description="Disordered" evidence="6">
    <location>
        <begin position="227"/>
        <end position="287"/>
    </location>
</feature>
<feature type="compositionally biased region" description="Pro residues" evidence="6">
    <location>
        <begin position="376"/>
        <end position="387"/>
    </location>
</feature>
<dbReference type="KEGG" id="xma:106700228"/>
<dbReference type="SMART" id="SM00326">
    <property type="entry name" value="SH3"/>
    <property type="match status" value="3"/>
</dbReference>
<reference evidence="8" key="3">
    <citation type="submission" date="2025-08" db="UniProtKB">
        <authorList>
            <consortium name="Ensembl"/>
        </authorList>
    </citation>
    <scope>IDENTIFICATION</scope>
    <source>
        <strain evidence="8">JP 163 A</strain>
    </source>
</reference>
<protein>
    <recommendedName>
        <fullName evidence="4">Osteoclast-stimulating factor 1</fullName>
    </recommendedName>
</protein>
<feature type="region of interest" description="Disordered" evidence="6">
    <location>
        <begin position="57"/>
        <end position="84"/>
    </location>
</feature>
<feature type="compositionally biased region" description="Basic and acidic residues" evidence="6">
    <location>
        <begin position="239"/>
        <end position="252"/>
    </location>
</feature>
<keyword evidence="9" id="KW-1185">Reference proteome</keyword>
<evidence type="ECO:0000259" key="7">
    <source>
        <dbReference type="PROSITE" id="PS50002"/>
    </source>
</evidence>
<feature type="compositionally biased region" description="Basic and acidic residues" evidence="6">
    <location>
        <begin position="490"/>
        <end position="499"/>
    </location>
</feature>
<dbReference type="InParanoid" id="A0A3B5RB74"/>
<dbReference type="AlphaFoldDB" id="A0A3B5RB74"/>
<organism evidence="8 9">
    <name type="scientific">Xiphophorus maculatus</name>
    <name type="common">Southern platyfish</name>
    <name type="synonym">Platypoecilus maculatus</name>
    <dbReference type="NCBI Taxonomy" id="8083"/>
    <lineage>
        <taxon>Eukaryota</taxon>
        <taxon>Metazoa</taxon>
        <taxon>Chordata</taxon>
        <taxon>Craniata</taxon>
        <taxon>Vertebrata</taxon>
        <taxon>Euteleostomi</taxon>
        <taxon>Actinopterygii</taxon>
        <taxon>Neopterygii</taxon>
        <taxon>Teleostei</taxon>
        <taxon>Neoteleostei</taxon>
        <taxon>Acanthomorphata</taxon>
        <taxon>Ovalentaria</taxon>
        <taxon>Atherinomorphae</taxon>
        <taxon>Cyprinodontiformes</taxon>
        <taxon>Poeciliidae</taxon>
        <taxon>Poeciliinae</taxon>
        <taxon>Xiphophorus</taxon>
    </lineage>
</organism>
<dbReference type="PANTHER" id="PTHR14167:SF23">
    <property type="entry name" value="CD2-ASSOCIATED PROTEIN"/>
    <property type="match status" value="1"/>
</dbReference>
<dbReference type="GeneID" id="106700228"/>
<dbReference type="Pfam" id="PF07653">
    <property type="entry name" value="SH3_2"/>
    <property type="match status" value="1"/>
</dbReference>
<evidence type="ECO:0000313" key="9">
    <source>
        <dbReference type="Proteomes" id="UP000002852"/>
    </source>
</evidence>
<evidence type="ECO:0000256" key="4">
    <source>
        <dbReference type="ARBA" id="ARBA00040640"/>
    </source>
</evidence>
<feature type="compositionally biased region" description="Polar residues" evidence="6">
    <location>
        <begin position="594"/>
        <end position="603"/>
    </location>
</feature>
<dbReference type="Pfam" id="PF14604">
    <property type="entry name" value="SH3_9"/>
    <property type="match status" value="2"/>
</dbReference>
<keyword evidence="2" id="KW-0040">ANK repeat</keyword>
<dbReference type="OMA" id="SKXKPKK"/>
<keyword evidence="1 5" id="KW-0728">SH3 domain</keyword>
<dbReference type="RefSeq" id="XP_023203428.1">
    <property type="nucleotide sequence ID" value="XM_023347660.1"/>
</dbReference>
<dbReference type="InterPro" id="IPR036028">
    <property type="entry name" value="SH3-like_dom_sf"/>
</dbReference>
<dbReference type="GO" id="GO:0007015">
    <property type="term" value="P:actin filament organization"/>
    <property type="evidence" value="ECO:0007669"/>
    <property type="project" value="TreeGrafter"/>
</dbReference>
<feature type="domain" description="SH3" evidence="7">
    <location>
        <begin position="1"/>
        <end position="58"/>
    </location>
</feature>
<dbReference type="FunCoup" id="A0A3B5RB74">
    <property type="interactions" value="553"/>
</dbReference>
<feature type="compositionally biased region" description="Basic and acidic residues" evidence="6">
    <location>
        <begin position="388"/>
        <end position="411"/>
    </location>
</feature>
<dbReference type="Proteomes" id="UP000002852">
    <property type="component" value="Unassembled WGS sequence"/>
</dbReference>
<evidence type="ECO:0000256" key="3">
    <source>
        <dbReference type="ARBA" id="ARBA00037432"/>
    </source>
</evidence>
<dbReference type="CTD" id="23607"/>
<evidence type="ECO:0000256" key="1">
    <source>
        <dbReference type="ARBA" id="ARBA00022443"/>
    </source>
</evidence>
<dbReference type="Ensembl" id="ENSXMAT00000024428.1">
    <property type="protein sequence ID" value="ENSXMAP00000040942.1"/>
    <property type="gene ID" value="ENSXMAG00000029795.1"/>
</dbReference>
<dbReference type="GeneTree" id="ENSGT00940000157566"/>
<reference evidence="9" key="2">
    <citation type="journal article" date="2013" name="Nat. Genet.">
        <title>The genome of the platyfish, Xiphophorus maculatus, provides insights into evolutionary adaptation and several complex traits.</title>
        <authorList>
            <person name="Schartl M."/>
            <person name="Walter R.B."/>
            <person name="Shen Y."/>
            <person name="Garcia T."/>
            <person name="Catchen J."/>
            <person name="Amores A."/>
            <person name="Braasch I."/>
            <person name="Chalopin D."/>
            <person name="Volff J.N."/>
            <person name="Lesch K.P."/>
            <person name="Bisazza A."/>
            <person name="Minx P."/>
            <person name="Hillier L."/>
            <person name="Wilson R.K."/>
            <person name="Fuerstenberg S."/>
            <person name="Boore J."/>
            <person name="Searle S."/>
            <person name="Postlethwait J.H."/>
            <person name="Warren W.C."/>
        </authorList>
    </citation>
    <scope>NUCLEOTIDE SEQUENCE [LARGE SCALE GENOMIC DNA]</scope>
    <source>
        <strain evidence="9">JP 163 A</strain>
    </source>
</reference>
<dbReference type="STRING" id="8083.ENSXMAP00000040942"/>
<dbReference type="GO" id="GO:0003094">
    <property type="term" value="P:glomerular filtration"/>
    <property type="evidence" value="ECO:0007669"/>
    <property type="project" value="Ensembl"/>
</dbReference>
<feature type="region of interest" description="Disordered" evidence="6">
    <location>
        <begin position="348"/>
        <end position="616"/>
    </location>
</feature>
<dbReference type="PRINTS" id="PR00499">
    <property type="entry name" value="P67PHOX"/>
</dbReference>
<feature type="compositionally biased region" description="Basic and acidic residues" evidence="6">
    <location>
        <begin position="365"/>
        <end position="374"/>
    </location>
</feature>
<dbReference type="InterPro" id="IPR050384">
    <property type="entry name" value="Endophilin_SH3RF"/>
</dbReference>
<reference evidence="9" key="1">
    <citation type="submission" date="2012-01" db="EMBL/GenBank/DDBJ databases">
        <authorList>
            <person name="Walter R."/>
            <person name="Schartl M."/>
            <person name="Warren W."/>
        </authorList>
    </citation>
    <scope>NUCLEOTIDE SEQUENCE [LARGE SCALE GENOMIC DNA]</scope>
    <source>
        <strain evidence="9">JP 163 A</strain>
    </source>
</reference>
<dbReference type="InterPro" id="IPR035776">
    <property type="entry name" value="CD2AP_SH_2"/>
</dbReference>
<dbReference type="GO" id="GO:0039021">
    <property type="term" value="P:pronephric glomerulus development"/>
    <property type="evidence" value="ECO:0007669"/>
    <property type="project" value="Ensembl"/>
</dbReference>
<name>A0A3B5RB74_XIPMA</name>
<feature type="compositionally biased region" description="Basic and acidic residues" evidence="6">
    <location>
        <begin position="545"/>
        <end position="568"/>
    </location>
</feature>
<evidence type="ECO:0000256" key="5">
    <source>
        <dbReference type="PROSITE-ProRule" id="PRU00192"/>
    </source>
</evidence>
<dbReference type="InterPro" id="IPR001452">
    <property type="entry name" value="SH3_domain"/>
</dbReference>
<dbReference type="PANTHER" id="PTHR14167">
    <property type="entry name" value="SH3 DOMAIN-CONTAINING"/>
    <property type="match status" value="1"/>
</dbReference>
<feature type="compositionally biased region" description="Polar residues" evidence="6">
    <location>
        <begin position="508"/>
        <end position="524"/>
    </location>
</feature>
<feature type="region of interest" description="Disordered" evidence="6">
    <location>
        <begin position="172"/>
        <end position="213"/>
    </location>
</feature>
<reference evidence="8" key="4">
    <citation type="submission" date="2025-09" db="UniProtKB">
        <authorList>
            <consortium name="Ensembl"/>
        </authorList>
    </citation>
    <scope>IDENTIFICATION</scope>
    <source>
        <strain evidence="8">JP 163 A</strain>
    </source>
</reference>
<evidence type="ECO:0000313" key="8">
    <source>
        <dbReference type="Ensembl" id="ENSXMAP00000040942.1"/>
    </source>
</evidence>
<proteinExistence type="predicted"/>
<dbReference type="PRINTS" id="PR00452">
    <property type="entry name" value="SH3DOMAIN"/>
</dbReference>
<dbReference type="PROSITE" id="PS50002">
    <property type="entry name" value="SH3"/>
    <property type="match status" value="3"/>
</dbReference>
<dbReference type="InterPro" id="IPR035775">
    <property type="entry name" value="CD2AP_SH3_1"/>
</dbReference>
<dbReference type="Gene3D" id="2.30.30.40">
    <property type="entry name" value="SH3 Domains"/>
    <property type="match status" value="3"/>
</dbReference>
<feature type="region of interest" description="Disordered" evidence="6">
    <location>
        <begin position="321"/>
        <end position="340"/>
    </location>
</feature>
<feature type="domain" description="SH3" evidence="7">
    <location>
        <begin position="112"/>
        <end position="171"/>
    </location>
</feature>
<dbReference type="GO" id="GO:0016477">
    <property type="term" value="P:cell migration"/>
    <property type="evidence" value="ECO:0007669"/>
    <property type="project" value="TreeGrafter"/>
</dbReference>